<feature type="domain" description="Glycosyltransferase 2-like" evidence="1">
    <location>
        <begin position="4"/>
        <end position="172"/>
    </location>
</feature>
<protein>
    <submittedName>
        <fullName evidence="2">Glycosyltransferase</fullName>
    </submittedName>
</protein>
<dbReference type="GO" id="GO:0016758">
    <property type="term" value="F:hexosyltransferase activity"/>
    <property type="evidence" value="ECO:0007669"/>
    <property type="project" value="UniProtKB-ARBA"/>
</dbReference>
<organism evidence="2 3">
    <name type="scientific">Trichormus variabilis NIES-23</name>
    <dbReference type="NCBI Taxonomy" id="1973479"/>
    <lineage>
        <taxon>Bacteria</taxon>
        <taxon>Bacillati</taxon>
        <taxon>Cyanobacteriota</taxon>
        <taxon>Cyanophyceae</taxon>
        <taxon>Nostocales</taxon>
        <taxon>Nostocaceae</taxon>
        <taxon>Trichormus</taxon>
    </lineage>
</organism>
<dbReference type="Gene3D" id="3.90.550.10">
    <property type="entry name" value="Spore Coat Polysaccharide Biosynthesis Protein SpsA, Chain A"/>
    <property type="match status" value="1"/>
</dbReference>
<dbReference type="PANTHER" id="PTHR22916">
    <property type="entry name" value="GLYCOSYLTRANSFERASE"/>
    <property type="match status" value="1"/>
</dbReference>
<evidence type="ECO:0000313" key="2">
    <source>
        <dbReference type="EMBL" id="BAY68460.1"/>
    </source>
</evidence>
<dbReference type="Proteomes" id="UP000217507">
    <property type="component" value="Chromosome"/>
</dbReference>
<evidence type="ECO:0000313" key="3">
    <source>
        <dbReference type="Proteomes" id="UP000217507"/>
    </source>
</evidence>
<dbReference type="AlphaFoldDB" id="A0A1Z4KHJ6"/>
<dbReference type="SUPFAM" id="SSF53448">
    <property type="entry name" value="Nucleotide-diphospho-sugar transferases"/>
    <property type="match status" value="1"/>
</dbReference>
<gene>
    <name evidence="2" type="ORF">NIES23_12460</name>
</gene>
<sequence>MKISVIISNYNYARYLSRAINSVLAQTHSDIEIVIVDDGSTDNSRDVITQLQEQAPDKIKPIFQANQGQGGAFNAGFAAATGEVVAFLDADDVWKPHKLQRIVEVFQTSDVVGVMHHLDIIDGNDKTIDQASTQGPKLSEDLASVILQTGNAWCFPPTSGLAYRREVLEKVFPIDPVKWRIWADGCIIYCTAFLGKIKTLQENLAYYRIHGANNHMSAASATSEQEAKSQAGIEMTNQYINDFLVRIGYGARVDLSRNLQYRRTKYYQRSQWDLREVWGISRLILGWPFYSGQERAYYLARFLFKSGKFLLRSDVHTESTTI</sequence>
<name>A0A1Z4KHJ6_ANAVA</name>
<dbReference type="PANTHER" id="PTHR22916:SF3">
    <property type="entry name" value="UDP-GLCNAC:BETAGAL BETA-1,3-N-ACETYLGLUCOSAMINYLTRANSFERASE-LIKE PROTEIN 1"/>
    <property type="match status" value="1"/>
</dbReference>
<reference evidence="2 3" key="1">
    <citation type="submission" date="2017-06" db="EMBL/GenBank/DDBJ databases">
        <title>Genome sequencing of cyanobaciteial culture collection at National Institute for Environmental Studies (NIES).</title>
        <authorList>
            <person name="Hirose Y."/>
            <person name="Shimura Y."/>
            <person name="Fujisawa T."/>
            <person name="Nakamura Y."/>
            <person name="Kawachi M."/>
        </authorList>
    </citation>
    <scope>NUCLEOTIDE SEQUENCE [LARGE SCALE GENOMIC DNA]</scope>
    <source>
        <strain evidence="2 3">NIES-23</strain>
    </source>
</reference>
<dbReference type="InterPro" id="IPR029044">
    <property type="entry name" value="Nucleotide-diphossugar_trans"/>
</dbReference>
<dbReference type="Pfam" id="PF00535">
    <property type="entry name" value="Glycos_transf_2"/>
    <property type="match status" value="1"/>
</dbReference>
<dbReference type="InterPro" id="IPR001173">
    <property type="entry name" value="Glyco_trans_2-like"/>
</dbReference>
<evidence type="ECO:0000259" key="1">
    <source>
        <dbReference type="Pfam" id="PF00535"/>
    </source>
</evidence>
<keyword evidence="2" id="KW-0808">Transferase</keyword>
<proteinExistence type="predicted"/>
<accession>A0A1Z4KHJ6</accession>
<dbReference type="SMR" id="A0A1Z4KHJ6"/>
<dbReference type="EMBL" id="AP018216">
    <property type="protein sequence ID" value="BAY68460.1"/>
    <property type="molecule type" value="Genomic_DNA"/>
</dbReference>